<sequence length="38" mass="4428">MPLLLLRHRKPAQIGSERVFCFSGSWLKITPYRTGVRL</sequence>
<protein>
    <submittedName>
        <fullName evidence="1">Uncharacterized protein</fullName>
    </submittedName>
</protein>
<dbReference type="EMBL" id="BK015539">
    <property type="protein sequence ID" value="DAE11894.1"/>
    <property type="molecule type" value="Genomic_DNA"/>
</dbReference>
<proteinExistence type="predicted"/>
<organism evidence="1">
    <name type="scientific">Podoviridae sp. ctXSp1</name>
    <dbReference type="NCBI Taxonomy" id="2825256"/>
    <lineage>
        <taxon>Viruses</taxon>
        <taxon>Duplodnaviria</taxon>
        <taxon>Heunggongvirae</taxon>
        <taxon>Uroviricota</taxon>
        <taxon>Caudoviricetes</taxon>
    </lineage>
</organism>
<reference evidence="1" key="1">
    <citation type="journal article" date="2021" name="Proc. Natl. Acad. Sci. U.S.A.">
        <title>A Catalog of Tens of Thousands of Viruses from Human Metagenomes Reveals Hidden Associations with Chronic Diseases.</title>
        <authorList>
            <person name="Tisza M.J."/>
            <person name="Buck C.B."/>
        </authorList>
    </citation>
    <scope>NUCLEOTIDE SEQUENCE</scope>
    <source>
        <strain evidence="1">CtXSp1</strain>
    </source>
</reference>
<name>A0A8S5PXX8_9CAUD</name>
<evidence type="ECO:0000313" key="1">
    <source>
        <dbReference type="EMBL" id="DAE11894.1"/>
    </source>
</evidence>
<accession>A0A8S5PXX8</accession>